<evidence type="ECO:0000313" key="1">
    <source>
        <dbReference type="EMBL" id="MFD0751669.1"/>
    </source>
</evidence>
<keyword evidence="2" id="KW-1185">Reference proteome</keyword>
<dbReference type="EMBL" id="JBHTHU010000021">
    <property type="protein sequence ID" value="MFD0751669.1"/>
    <property type="molecule type" value="Genomic_DNA"/>
</dbReference>
<comment type="caution">
    <text evidence="1">The sequence shown here is derived from an EMBL/GenBank/DDBJ whole genome shotgun (WGS) entry which is preliminary data.</text>
</comment>
<sequence length="127" mass="14745">MMKLVLTLFIVIILRDSSDYLNSVWVYPVAKGCVNTLKLKAKGKADSYDCELDYTFNCTYKIVKDTLFLTEPDDSHEEDGGKVIFHRYKYLIRNKALFCISSGELVKGKWIDKKIKSQNPPDWKRVK</sequence>
<protein>
    <submittedName>
        <fullName evidence="1">Uncharacterized protein</fullName>
    </submittedName>
</protein>
<reference evidence="2" key="1">
    <citation type="journal article" date="2019" name="Int. J. Syst. Evol. Microbiol.">
        <title>The Global Catalogue of Microorganisms (GCM) 10K type strain sequencing project: providing services to taxonomists for standard genome sequencing and annotation.</title>
        <authorList>
            <consortium name="The Broad Institute Genomics Platform"/>
            <consortium name="The Broad Institute Genome Sequencing Center for Infectious Disease"/>
            <person name="Wu L."/>
            <person name="Ma J."/>
        </authorList>
    </citation>
    <scope>NUCLEOTIDE SEQUENCE [LARGE SCALE GENOMIC DNA]</scope>
    <source>
        <strain evidence="2">CCUG 63418</strain>
    </source>
</reference>
<name>A0ABW2YZL2_9SPHI</name>
<gene>
    <name evidence="1" type="ORF">ACFQZS_16075</name>
</gene>
<evidence type="ECO:0000313" key="2">
    <source>
        <dbReference type="Proteomes" id="UP001596958"/>
    </source>
</evidence>
<organism evidence="1 2">
    <name type="scientific">Mucilaginibacter calamicampi</name>
    <dbReference type="NCBI Taxonomy" id="1302352"/>
    <lineage>
        <taxon>Bacteria</taxon>
        <taxon>Pseudomonadati</taxon>
        <taxon>Bacteroidota</taxon>
        <taxon>Sphingobacteriia</taxon>
        <taxon>Sphingobacteriales</taxon>
        <taxon>Sphingobacteriaceae</taxon>
        <taxon>Mucilaginibacter</taxon>
    </lineage>
</organism>
<dbReference type="RefSeq" id="WP_377101959.1">
    <property type="nucleotide sequence ID" value="NZ_JBHTHU010000021.1"/>
</dbReference>
<proteinExistence type="predicted"/>
<accession>A0ABW2YZL2</accession>
<dbReference type="Proteomes" id="UP001596958">
    <property type="component" value="Unassembled WGS sequence"/>
</dbReference>